<name>A0A1G8CGH1_9FLAO</name>
<gene>
    <name evidence="1" type="ORF">SAMN05421818_10438</name>
</gene>
<accession>A0A1G8CGH1</accession>
<evidence type="ECO:0000313" key="1">
    <source>
        <dbReference type="EMBL" id="SDH44537.1"/>
    </source>
</evidence>
<organism evidence="1 2">
    <name type="scientific">Myroides phaeus</name>
    <dbReference type="NCBI Taxonomy" id="702745"/>
    <lineage>
        <taxon>Bacteria</taxon>
        <taxon>Pseudomonadati</taxon>
        <taxon>Bacteroidota</taxon>
        <taxon>Flavobacteriia</taxon>
        <taxon>Flavobacteriales</taxon>
        <taxon>Flavobacteriaceae</taxon>
        <taxon>Myroides</taxon>
    </lineage>
</organism>
<dbReference type="Proteomes" id="UP000243588">
    <property type="component" value="Unassembled WGS sequence"/>
</dbReference>
<keyword evidence="2" id="KW-1185">Reference proteome</keyword>
<proteinExistence type="predicted"/>
<dbReference type="EMBL" id="FNDQ01000004">
    <property type="protein sequence ID" value="SDH44537.1"/>
    <property type="molecule type" value="Genomic_DNA"/>
</dbReference>
<dbReference type="AlphaFoldDB" id="A0A1G8CGH1"/>
<evidence type="ECO:0000313" key="2">
    <source>
        <dbReference type="Proteomes" id="UP000243588"/>
    </source>
</evidence>
<dbReference type="RefSeq" id="WP_090406050.1">
    <property type="nucleotide sequence ID" value="NZ_FNDQ01000004.1"/>
</dbReference>
<reference evidence="2" key="1">
    <citation type="submission" date="2016-10" db="EMBL/GenBank/DDBJ databases">
        <authorList>
            <person name="Varghese N."/>
            <person name="Submissions S."/>
        </authorList>
    </citation>
    <scope>NUCLEOTIDE SEQUENCE [LARGE SCALE GENOMIC DNA]</scope>
    <source>
        <strain evidence="2">DSM 23313</strain>
    </source>
</reference>
<sequence>MKIIPIFAPYIYTVNYSTTSINAYRSLMETWTDQEKILQFLKENRQDINPKSNIYAIAYSIAEESYQIERSLLAIVNLEPVCLDKFFRQLDNREFRIVHLSLRKGKTRYLRLYAVRIDSSTYVITGGAVKLPLQHLMQDREYTSIELYKLQQVKLFLEDNGIFDEDSFYEFLNI</sequence>
<protein>
    <submittedName>
        <fullName evidence="1">Uncharacterized protein</fullName>
    </submittedName>
</protein>
<dbReference type="STRING" id="702745.SAMN05421818_10438"/>